<organism evidence="4 5">
    <name type="scientific">Hominibacterium faecale</name>
    <dbReference type="NCBI Taxonomy" id="2839743"/>
    <lineage>
        <taxon>Bacteria</taxon>
        <taxon>Bacillati</taxon>
        <taxon>Bacillota</taxon>
        <taxon>Clostridia</taxon>
        <taxon>Peptostreptococcales</taxon>
        <taxon>Anaerovoracaceae</taxon>
        <taxon>Hominibacterium</taxon>
    </lineage>
</organism>
<evidence type="ECO:0000313" key="5">
    <source>
        <dbReference type="Proteomes" id="UP001065549"/>
    </source>
</evidence>
<accession>A0A9J6QQH0</accession>
<dbReference type="SMART" id="SM00287">
    <property type="entry name" value="SH3b"/>
    <property type="match status" value="3"/>
</dbReference>
<proteinExistence type="predicted"/>
<gene>
    <name evidence="4" type="ORF">OBO34_07760</name>
</gene>
<feature type="domain" description="SH3b" evidence="3">
    <location>
        <begin position="38"/>
        <end position="105"/>
    </location>
</feature>
<evidence type="ECO:0000256" key="2">
    <source>
        <dbReference type="SAM" id="SignalP"/>
    </source>
</evidence>
<dbReference type="AlphaFoldDB" id="A0A9J6QQH0"/>
<sequence length="602" mass="65854">MSTKINSKCIAVVTALFMIMTVFAVLPAAGKADVYGATKKGTIKNGPLNVRSNAGTKYKKLGTIAKGKTITIKGTKKDKNGTKWYKFKFKSKNGYVCAKYVTVKSTSKNSSSAGKLKTYSPSKKGTIKSGPLNVRSNAGTKYKKIGTVKKKAFVTITGEKKGTDKAKWYRIKFGSKTGYVHSKYVTVKKAASSSSKNKETALNKKAKIKNGPLNVRSGAGTNYSKIGSVAKGKSITVLSKVTNSSGEVWYKFNYTSSKKGYVLSSYVTLTDTAGSQAPSGSGSNLSDAQFETWMTSEGFPDSYKTKLRTLHKAHPQWIFKAQKTGLTWSSMLSKEMKIGINLVEPTSPDSWKSKAAGAYNSSTGKYTTFDGRWNAASEKIVAHYMDPRNFLTESSIYQFMDHKFDSASQNKNTIKSMVSRSSCFMNTTSYINYLYNAGVNSKVNPNVITAMVIMEQGWRGGSGLISGNYSGYKGYYNHFNIGAYTANGMNATQRGLWWAKGAGTGATSYGRPWNTIEKSLSGGASYYSSNYLTNNQYTYYTKKFNVMNGLNNVASHQYMTNTSGAESEGKILKYAYEASDNYPIVFHIPVYNSMPSSPCAKP</sequence>
<feature type="chain" id="PRO_5039897581" evidence="2">
    <location>
        <begin position="25"/>
        <end position="602"/>
    </location>
</feature>
<keyword evidence="2" id="KW-0732">Signal</keyword>
<feature type="region of interest" description="Disordered" evidence="1">
    <location>
        <begin position="108"/>
        <end position="132"/>
    </location>
</feature>
<dbReference type="RefSeq" id="WP_253019809.1">
    <property type="nucleotide sequence ID" value="NZ_JAOSHN010000003.1"/>
</dbReference>
<evidence type="ECO:0000256" key="1">
    <source>
        <dbReference type="SAM" id="MobiDB-lite"/>
    </source>
</evidence>
<dbReference type="EMBL" id="JAOSHN010000003">
    <property type="protein sequence ID" value="MCU7378250.1"/>
    <property type="molecule type" value="Genomic_DNA"/>
</dbReference>
<feature type="domain" description="SH3b" evidence="3">
    <location>
        <begin position="203"/>
        <end position="271"/>
    </location>
</feature>
<name>A0A9J6QQH0_9FIRM</name>
<feature type="domain" description="SH3b" evidence="3">
    <location>
        <begin position="122"/>
        <end position="189"/>
    </location>
</feature>
<reference evidence="4" key="1">
    <citation type="submission" date="2022-09" db="EMBL/GenBank/DDBJ databases">
        <title>Culturomic study of gut microbiota in children with autism spectrum disorder.</title>
        <authorList>
            <person name="Efimov B.A."/>
            <person name="Chaplin A.V."/>
            <person name="Sokolova S.R."/>
            <person name="Pikina A.P."/>
            <person name="Korzhanova M."/>
            <person name="Belova V."/>
            <person name="Korostin D."/>
        </authorList>
    </citation>
    <scope>NUCLEOTIDE SEQUENCE</scope>
    <source>
        <strain evidence="4">ASD5510</strain>
    </source>
</reference>
<dbReference type="InterPro" id="IPR052354">
    <property type="entry name" value="Cell_Wall_Dynamics_Protein"/>
</dbReference>
<evidence type="ECO:0000259" key="3">
    <source>
        <dbReference type="PROSITE" id="PS51781"/>
    </source>
</evidence>
<dbReference type="Proteomes" id="UP001065549">
    <property type="component" value="Unassembled WGS sequence"/>
</dbReference>
<dbReference type="PANTHER" id="PTHR34408:SF1">
    <property type="entry name" value="GLYCOSYL HYDROLASE FAMILY 19 DOMAIN-CONTAINING PROTEIN HI_1415"/>
    <property type="match status" value="1"/>
</dbReference>
<dbReference type="Pfam" id="PF08239">
    <property type="entry name" value="SH3_3"/>
    <property type="match status" value="3"/>
</dbReference>
<dbReference type="PROSITE" id="PS51781">
    <property type="entry name" value="SH3B"/>
    <property type="match status" value="3"/>
</dbReference>
<protein>
    <submittedName>
        <fullName evidence="4">SH3 domain-containing protein</fullName>
    </submittedName>
</protein>
<keyword evidence="5" id="KW-1185">Reference proteome</keyword>
<feature type="signal peptide" evidence="2">
    <location>
        <begin position="1"/>
        <end position="24"/>
    </location>
</feature>
<dbReference type="PANTHER" id="PTHR34408">
    <property type="entry name" value="FAMILY PROTEIN, PUTATIVE-RELATED"/>
    <property type="match status" value="1"/>
</dbReference>
<evidence type="ECO:0000313" key="4">
    <source>
        <dbReference type="EMBL" id="MCU7378250.1"/>
    </source>
</evidence>
<dbReference type="InterPro" id="IPR003646">
    <property type="entry name" value="SH3-like_bac-type"/>
</dbReference>
<comment type="caution">
    <text evidence="4">The sequence shown here is derived from an EMBL/GenBank/DDBJ whole genome shotgun (WGS) entry which is preliminary data.</text>
</comment>
<dbReference type="Gene3D" id="2.30.30.40">
    <property type="entry name" value="SH3 Domains"/>
    <property type="match status" value="3"/>
</dbReference>